<name>A0ABU8WX73_9BURK</name>
<dbReference type="SUPFAM" id="SSF81606">
    <property type="entry name" value="PP2C-like"/>
    <property type="match status" value="1"/>
</dbReference>
<accession>A0ABU8WX73</accession>
<dbReference type="Gene3D" id="3.30.565.10">
    <property type="entry name" value="Histidine kinase-like ATPase, C-terminal domain"/>
    <property type="match status" value="1"/>
</dbReference>
<keyword evidence="3" id="KW-1185">Reference proteome</keyword>
<protein>
    <submittedName>
        <fullName evidence="2">ATP-binding SpoIIE family protein phosphatase</fullName>
    </submittedName>
</protein>
<dbReference type="EMBL" id="JBBKZT010000022">
    <property type="protein sequence ID" value="MEJ8851363.1"/>
    <property type="molecule type" value="Genomic_DNA"/>
</dbReference>
<comment type="caution">
    <text evidence="2">The sequence shown here is derived from an EMBL/GenBank/DDBJ whole genome shotgun (WGS) entry which is preliminary data.</text>
</comment>
<keyword evidence="2" id="KW-0067">ATP-binding</keyword>
<evidence type="ECO:0000313" key="3">
    <source>
        <dbReference type="Proteomes" id="UP001385892"/>
    </source>
</evidence>
<dbReference type="InterPro" id="IPR001932">
    <property type="entry name" value="PPM-type_phosphatase-like_dom"/>
</dbReference>
<dbReference type="GO" id="GO:0005524">
    <property type="term" value="F:ATP binding"/>
    <property type="evidence" value="ECO:0007669"/>
    <property type="project" value="UniProtKB-KW"/>
</dbReference>
<dbReference type="InterPro" id="IPR036890">
    <property type="entry name" value="HATPase_C_sf"/>
</dbReference>
<dbReference type="PANTHER" id="PTHR35801">
    <property type="entry name" value="PHOSPHOSERINE PHOSPHATASE RSBX"/>
    <property type="match status" value="1"/>
</dbReference>
<gene>
    <name evidence="2" type="ORF">WKW82_32330</name>
</gene>
<dbReference type="CDD" id="cd16934">
    <property type="entry name" value="HATPase_RsbT-like"/>
    <property type="match status" value="1"/>
</dbReference>
<reference evidence="2 3" key="1">
    <citation type="submission" date="2024-03" db="EMBL/GenBank/DDBJ databases">
        <title>Novel species of the genus Variovorax.</title>
        <authorList>
            <person name="Liu Q."/>
            <person name="Xin Y.-H."/>
        </authorList>
    </citation>
    <scope>NUCLEOTIDE SEQUENCE [LARGE SCALE GENOMIC DNA]</scope>
    <source>
        <strain evidence="2 3">KACC 18900</strain>
    </source>
</reference>
<dbReference type="SUPFAM" id="SSF55874">
    <property type="entry name" value="ATPase domain of HSP90 chaperone/DNA topoisomerase II/histidine kinase"/>
    <property type="match status" value="1"/>
</dbReference>
<proteinExistence type="predicted"/>
<evidence type="ECO:0000313" key="2">
    <source>
        <dbReference type="EMBL" id="MEJ8851363.1"/>
    </source>
</evidence>
<organism evidence="2 3">
    <name type="scientific">Variovorax rhizosphaerae</name>
    <dbReference type="NCBI Taxonomy" id="1836200"/>
    <lineage>
        <taxon>Bacteria</taxon>
        <taxon>Pseudomonadati</taxon>
        <taxon>Pseudomonadota</taxon>
        <taxon>Betaproteobacteria</taxon>
        <taxon>Burkholderiales</taxon>
        <taxon>Comamonadaceae</taxon>
        <taxon>Variovorax</taxon>
    </lineage>
</organism>
<sequence>MEMKAMGPHLAIPVIEPTQVGEARRAAARLTLEMGFDELSAGRAALVVTELGTNLARHAKDGMLLLGCTANDAGGTLEILSLDHGPGITDLRQSLADGHSTGGSPGTGLGAVRRLANDFHIFSLPGNGTAIVARIHAKPATAGAFTHGQGQGQTFSVGGICIPAPGETVCGDSWAVRMNGSKARVMVADGLGHGPQAAEASQAATQVFATANGAPHAVLERAHALMRSTRGAAVAIAELDATANSLLFAGAGNIAGRLLSGVDDRTLMSQHGTLGVQVRKLADASYPWPDHAMVVLHSDGITSRWNIDGARGILQQDPTLIAGWLLRSGLRGRDDATVVVIKRAREQGA</sequence>
<dbReference type="InterPro" id="IPR003594">
    <property type="entry name" value="HATPase_dom"/>
</dbReference>
<dbReference type="InterPro" id="IPR036457">
    <property type="entry name" value="PPM-type-like_dom_sf"/>
</dbReference>
<dbReference type="SMART" id="SM00331">
    <property type="entry name" value="PP2C_SIG"/>
    <property type="match status" value="1"/>
</dbReference>
<feature type="domain" description="PPM-type phosphatase" evidence="1">
    <location>
        <begin position="155"/>
        <end position="343"/>
    </location>
</feature>
<dbReference type="Gene3D" id="3.60.40.10">
    <property type="entry name" value="PPM-type phosphatase domain"/>
    <property type="match status" value="1"/>
</dbReference>
<dbReference type="Pfam" id="PF13581">
    <property type="entry name" value="HATPase_c_2"/>
    <property type="match status" value="1"/>
</dbReference>
<dbReference type="Proteomes" id="UP001385892">
    <property type="component" value="Unassembled WGS sequence"/>
</dbReference>
<dbReference type="RefSeq" id="WP_340346977.1">
    <property type="nucleotide sequence ID" value="NZ_JBBKZT010000022.1"/>
</dbReference>
<dbReference type="Pfam" id="PF07228">
    <property type="entry name" value="SpoIIE"/>
    <property type="match status" value="1"/>
</dbReference>
<dbReference type="InterPro" id="IPR039248">
    <property type="entry name" value="Ptase_RsbX"/>
</dbReference>
<keyword evidence="2" id="KW-0547">Nucleotide-binding</keyword>
<evidence type="ECO:0000259" key="1">
    <source>
        <dbReference type="SMART" id="SM00331"/>
    </source>
</evidence>
<dbReference type="PANTHER" id="PTHR35801:SF1">
    <property type="entry name" value="PHOSPHOSERINE PHOSPHATASE RSBX"/>
    <property type="match status" value="1"/>
</dbReference>